<evidence type="ECO:0000256" key="3">
    <source>
        <dbReference type="ARBA" id="ARBA00023002"/>
    </source>
</evidence>
<dbReference type="GO" id="GO:0034599">
    <property type="term" value="P:cellular response to oxidative stress"/>
    <property type="evidence" value="ECO:0007669"/>
    <property type="project" value="TreeGrafter"/>
</dbReference>
<comment type="similarity">
    <text evidence="1 5">Belongs to the glutathione peroxidase family.</text>
</comment>
<evidence type="ECO:0000313" key="6">
    <source>
        <dbReference type="EMBL" id="ABL97772.1"/>
    </source>
</evidence>
<sequence length="166" mass="19008">MFFTGPVYSACMDFYNQDLKTLQGEKFNLCEYQNKPILFVNTASKCGFTSQFEGLEKLYKEHSNDMLVVGFPSNDFNQEFKTDKEIQDFCKLTYAVDFPMMSKSSVVGPNVNPVYKNLKQMTGEAPMWNFYKYIVMPNAESAFVFPSTVGPESADIMGILEPYFEN</sequence>
<dbReference type="Pfam" id="PF00255">
    <property type="entry name" value="GSHPx"/>
    <property type="match status" value="1"/>
</dbReference>
<dbReference type="AlphaFoldDB" id="A4GI61"/>
<proteinExistence type="inferred from homology"/>
<protein>
    <recommendedName>
        <fullName evidence="5">Glutathione peroxidase</fullName>
    </recommendedName>
</protein>
<dbReference type="PIRSF" id="PIRSF000303">
    <property type="entry name" value="Glutathion_perox"/>
    <property type="match status" value="1"/>
</dbReference>
<name>A4GI61_9BACT</name>
<evidence type="ECO:0000256" key="1">
    <source>
        <dbReference type="ARBA" id="ARBA00006926"/>
    </source>
</evidence>
<feature type="active site" evidence="4">
    <location>
        <position position="46"/>
    </location>
</feature>
<dbReference type="PANTHER" id="PTHR11592">
    <property type="entry name" value="GLUTATHIONE PEROXIDASE"/>
    <property type="match status" value="1"/>
</dbReference>
<dbReference type="PRINTS" id="PR01011">
    <property type="entry name" value="GLUTPROXDASE"/>
</dbReference>
<evidence type="ECO:0000256" key="4">
    <source>
        <dbReference type="PIRSR" id="PIRSR000303-1"/>
    </source>
</evidence>
<dbReference type="PANTHER" id="PTHR11592:SF44">
    <property type="entry name" value="GLUTATHIONE PEROXIDASE"/>
    <property type="match status" value="1"/>
</dbReference>
<dbReference type="PROSITE" id="PS51355">
    <property type="entry name" value="GLUTATHIONE_PEROXID_3"/>
    <property type="match status" value="1"/>
</dbReference>
<dbReference type="EMBL" id="EF089400">
    <property type="protein sequence ID" value="ABL97772.1"/>
    <property type="molecule type" value="Genomic_DNA"/>
</dbReference>
<dbReference type="SUPFAM" id="SSF52833">
    <property type="entry name" value="Thioredoxin-like"/>
    <property type="match status" value="1"/>
</dbReference>
<keyword evidence="3 5" id="KW-0560">Oxidoreductase</keyword>
<accession>A4GI61</accession>
<organism evidence="6">
    <name type="scientific">uncultured marine bacterium EB0_41B09</name>
    <dbReference type="NCBI Taxonomy" id="415438"/>
    <lineage>
        <taxon>Bacteria</taxon>
        <taxon>environmental samples</taxon>
    </lineage>
</organism>
<dbReference type="PROSITE" id="PS00460">
    <property type="entry name" value="GLUTATHIONE_PEROXID_1"/>
    <property type="match status" value="1"/>
</dbReference>
<dbReference type="InterPro" id="IPR036249">
    <property type="entry name" value="Thioredoxin-like_sf"/>
</dbReference>
<dbReference type="InterPro" id="IPR029759">
    <property type="entry name" value="GPX_AS"/>
</dbReference>
<evidence type="ECO:0000256" key="5">
    <source>
        <dbReference type="RuleBase" id="RU000499"/>
    </source>
</evidence>
<dbReference type="Gene3D" id="3.40.30.10">
    <property type="entry name" value="Glutaredoxin"/>
    <property type="match status" value="1"/>
</dbReference>
<reference evidence="6" key="1">
    <citation type="journal article" date="2007" name="Environ. Microbiol.">
        <title>Proteorhodopsin photosystem gene clusters exhibit co-evolutionary trends and shared ancestry among diverse marine microbial phyla.</title>
        <authorList>
            <person name="McCarren J."/>
            <person name="Delong E.F."/>
        </authorList>
    </citation>
    <scope>NUCLEOTIDE SEQUENCE</scope>
</reference>
<evidence type="ECO:0000256" key="2">
    <source>
        <dbReference type="ARBA" id="ARBA00022559"/>
    </source>
</evidence>
<dbReference type="CDD" id="cd00340">
    <property type="entry name" value="GSH_Peroxidase"/>
    <property type="match status" value="1"/>
</dbReference>
<dbReference type="InterPro" id="IPR000889">
    <property type="entry name" value="Glutathione_peroxidase"/>
</dbReference>
<gene>
    <name evidence="6" type="ORF">MBMO_EB0-41B09.0042</name>
</gene>
<dbReference type="GO" id="GO:0004601">
    <property type="term" value="F:peroxidase activity"/>
    <property type="evidence" value="ECO:0007669"/>
    <property type="project" value="UniProtKB-KW"/>
</dbReference>
<keyword evidence="2 5" id="KW-0575">Peroxidase</keyword>